<evidence type="ECO:0000313" key="2">
    <source>
        <dbReference type="EMBL" id="KAF2849346.1"/>
    </source>
</evidence>
<dbReference type="Proteomes" id="UP000799423">
    <property type="component" value="Unassembled WGS sequence"/>
</dbReference>
<feature type="compositionally biased region" description="Polar residues" evidence="1">
    <location>
        <begin position="10"/>
        <end position="20"/>
    </location>
</feature>
<dbReference type="EMBL" id="MU006312">
    <property type="protein sequence ID" value="KAF2849346.1"/>
    <property type="molecule type" value="Genomic_DNA"/>
</dbReference>
<organism evidence="2 3">
    <name type="scientific">Plenodomus tracheiphilus IPT5</name>
    <dbReference type="NCBI Taxonomy" id="1408161"/>
    <lineage>
        <taxon>Eukaryota</taxon>
        <taxon>Fungi</taxon>
        <taxon>Dikarya</taxon>
        <taxon>Ascomycota</taxon>
        <taxon>Pezizomycotina</taxon>
        <taxon>Dothideomycetes</taxon>
        <taxon>Pleosporomycetidae</taxon>
        <taxon>Pleosporales</taxon>
        <taxon>Pleosporineae</taxon>
        <taxon>Leptosphaeriaceae</taxon>
        <taxon>Plenodomus</taxon>
    </lineage>
</organism>
<evidence type="ECO:0000313" key="3">
    <source>
        <dbReference type="Proteomes" id="UP000799423"/>
    </source>
</evidence>
<evidence type="ECO:0000256" key="1">
    <source>
        <dbReference type="SAM" id="MobiDB-lite"/>
    </source>
</evidence>
<feature type="region of interest" description="Disordered" evidence="1">
    <location>
        <begin position="67"/>
        <end position="87"/>
    </location>
</feature>
<protein>
    <submittedName>
        <fullName evidence="2">Uncharacterized protein</fullName>
    </submittedName>
</protein>
<feature type="region of interest" description="Disordered" evidence="1">
    <location>
        <begin position="153"/>
        <end position="174"/>
    </location>
</feature>
<name>A0A6A7B1E4_9PLEO</name>
<proteinExistence type="predicted"/>
<keyword evidence="3" id="KW-1185">Reference proteome</keyword>
<gene>
    <name evidence="2" type="ORF">T440DRAFT_134572</name>
</gene>
<reference evidence="2" key="1">
    <citation type="submission" date="2020-01" db="EMBL/GenBank/DDBJ databases">
        <authorList>
            <consortium name="DOE Joint Genome Institute"/>
            <person name="Haridas S."/>
            <person name="Albert R."/>
            <person name="Binder M."/>
            <person name="Bloem J."/>
            <person name="Labutti K."/>
            <person name="Salamov A."/>
            <person name="Andreopoulos B."/>
            <person name="Baker S.E."/>
            <person name="Barry K."/>
            <person name="Bills G."/>
            <person name="Bluhm B.H."/>
            <person name="Cannon C."/>
            <person name="Castanera R."/>
            <person name="Culley D.E."/>
            <person name="Daum C."/>
            <person name="Ezra D."/>
            <person name="Gonzalez J.B."/>
            <person name="Henrissat B."/>
            <person name="Kuo A."/>
            <person name="Liang C."/>
            <person name="Lipzen A."/>
            <person name="Lutzoni F."/>
            <person name="Magnuson J."/>
            <person name="Mondo S."/>
            <person name="Nolan M."/>
            <person name="Ohm R."/>
            <person name="Pangilinan J."/>
            <person name="Park H.-J."/>
            <person name="Ramirez L."/>
            <person name="Alfaro M."/>
            <person name="Sun H."/>
            <person name="Tritt A."/>
            <person name="Yoshinaga Y."/>
            <person name="Zwiers L.-H."/>
            <person name="Turgeon B.G."/>
            <person name="Goodwin S.B."/>
            <person name="Spatafora J.W."/>
            <person name="Crous P.W."/>
            <person name="Grigoriev I.V."/>
        </authorList>
    </citation>
    <scope>NUCLEOTIDE SEQUENCE</scope>
    <source>
        <strain evidence="2">IPT5</strain>
    </source>
</reference>
<sequence>MYGCTLMSDRLSSASETDTTSPPPGQVDWPRVMCRRPRPAPPSQGRLDTTAMLQVLVPPPMHPPRVNACLPRRGPAKSPTKERAVGEKRRPLEALYGLGKISLPWRSFDQSIRSLNWASTRVEQSLKLTVARILIAIAARQLPNSLSRPSDYAPNKLWSKVDSETEREPKHLCS</sequence>
<feature type="compositionally biased region" description="Basic and acidic residues" evidence="1">
    <location>
        <begin position="159"/>
        <end position="174"/>
    </location>
</feature>
<accession>A0A6A7B1E4</accession>
<dbReference type="AlphaFoldDB" id="A0A6A7B1E4"/>
<feature type="region of interest" description="Disordered" evidence="1">
    <location>
        <begin position="1"/>
        <end position="46"/>
    </location>
</feature>